<dbReference type="InterPro" id="IPR027417">
    <property type="entry name" value="P-loop_NTPase"/>
</dbReference>
<comment type="pathway">
    <text evidence="2 13">Glycolipid biosynthesis; lipid IV(A) biosynthesis; lipid IV(A) from (3R)-3-hydroxytetradecanoyl-[acyl-carrier-protein] and UDP-N-acetyl-alpha-D-glucosamine: step 6/6.</text>
</comment>
<evidence type="ECO:0000256" key="5">
    <source>
        <dbReference type="ARBA" id="ARBA00022516"/>
    </source>
</evidence>
<comment type="similarity">
    <text evidence="13">Belongs to the LpxK family.</text>
</comment>
<dbReference type="PANTHER" id="PTHR42724:SF1">
    <property type="entry name" value="TETRAACYLDISACCHARIDE 4'-KINASE, MITOCHONDRIAL-RELATED"/>
    <property type="match status" value="1"/>
</dbReference>
<organism evidence="14">
    <name type="scientific">Tuwongella immobilis</name>
    <dbReference type="NCBI Taxonomy" id="692036"/>
    <lineage>
        <taxon>Bacteria</taxon>
        <taxon>Pseudomonadati</taxon>
        <taxon>Planctomycetota</taxon>
        <taxon>Planctomycetia</taxon>
        <taxon>Gemmatales</taxon>
        <taxon>Gemmataceae</taxon>
        <taxon>Tuwongella</taxon>
    </lineage>
</organism>
<evidence type="ECO:0000256" key="1">
    <source>
        <dbReference type="ARBA" id="ARBA00002274"/>
    </source>
</evidence>
<dbReference type="KEGG" id="tim:GMBLW1_18340"/>
<dbReference type="InParanoid" id="A0A6C2YL19"/>
<dbReference type="NCBIfam" id="TIGR00682">
    <property type="entry name" value="lpxK"/>
    <property type="match status" value="1"/>
</dbReference>
<dbReference type="InterPro" id="IPR003758">
    <property type="entry name" value="LpxK"/>
</dbReference>
<gene>
    <name evidence="13" type="primary">lpxK</name>
    <name evidence="14" type="ORF">GMBLW1_18340</name>
</gene>
<evidence type="ECO:0000256" key="3">
    <source>
        <dbReference type="ARBA" id="ARBA00012071"/>
    </source>
</evidence>
<dbReference type="EMBL" id="LR593887">
    <property type="protein sequence ID" value="VTS00464.1"/>
    <property type="molecule type" value="Genomic_DNA"/>
</dbReference>
<dbReference type="Pfam" id="PF02606">
    <property type="entry name" value="LpxK"/>
    <property type="match status" value="1"/>
</dbReference>
<feature type="binding site" evidence="13">
    <location>
        <begin position="66"/>
        <end position="73"/>
    </location>
    <ligand>
        <name>ATP</name>
        <dbReference type="ChEBI" id="CHEBI:30616"/>
    </ligand>
</feature>
<evidence type="ECO:0000256" key="8">
    <source>
        <dbReference type="ARBA" id="ARBA00022741"/>
    </source>
</evidence>
<dbReference type="AlphaFoldDB" id="A0A6C2YL19"/>
<protein>
    <recommendedName>
        <fullName evidence="4 13">Tetraacyldisaccharide 4'-kinase</fullName>
        <ecNumber evidence="3 13">2.7.1.130</ecNumber>
    </recommendedName>
    <alternativeName>
        <fullName evidence="12 13">Lipid A 4'-kinase</fullName>
    </alternativeName>
</protein>
<evidence type="ECO:0000256" key="2">
    <source>
        <dbReference type="ARBA" id="ARBA00004870"/>
    </source>
</evidence>
<evidence type="ECO:0000256" key="12">
    <source>
        <dbReference type="ARBA" id="ARBA00029757"/>
    </source>
</evidence>
<dbReference type="EMBL" id="LR586016">
    <property type="protein sequence ID" value="VIP02126.1"/>
    <property type="molecule type" value="Genomic_DNA"/>
</dbReference>
<dbReference type="RefSeq" id="WP_232056006.1">
    <property type="nucleotide sequence ID" value="NZ_LR593887.1"/>
</dbReference>
<dbReference type="PANTHER" id="PTHR42724">
    <property type="entry name" value="TETRAACYLDISACCHARIDE 4'-KINASE"/>
    <property type="match status" value="1"/>
</dbReference>
<dbReference type="GO" id="GO:0009029">
    <property type="term" value="F:lipid-A 4'-kinase activity"/>
    <property type="evidence" value="ECO:0007669"/>
    <property type="project" value="UniProtKB-UniRule"/>
</dbReference>
<dbReference type="GO" id="GO:0005524">
    <property type="term" value="F:ATP binding"/>
    <property type="evidence" value="ECO:0007669"/>
    <property type="project" value="UniProtKB-UniRule"/>
</dbReference>
<dbReference type="SUPFAM" id="SSF52540">
    <property type="entry name" value="P-loop containing nucleoside triphosphate hydrolases"/>
    <property type="match status" value="1"/>
</dbReference>
<reference evidence="14" key="1">
    <citation type="submission" date="2019-04" db="EMBL/GenBank/DDBJ databases">
        <authorList>
            <consortium name="Science for Life Laboratories"/>
        </authorList>
    </citation>
    <scope>NUCLEOTIDE SEQUENCE</scope>
    <source>
        <strain evidence="14">MBLW1</strain>
    </source>
</reference>
<dbReference type="GO" id="GO:0005886">
    <property type="term" value="C:plasma membrane"/>
    <property type="evidence" value="ECO:0007669"/>
    <property type="project" value="TreeGrafter"/>
</dbReference>
<keyword evidence="5 13" id="KW-0444">Lipid biosynthesis</keyword>
<keyword evidence="10 13" id="KW-0067">ATP-binding</keyword>
<keyword evidence="6 13" id="KW-0441">Lipid A biosynthesis</keyword>
<keyword evidence="7 13" id="KW-0808">Transferase</keyword>
<evidence type="ECO:0000256" key="13">
    <source>
        <dbReference type="HAMAP-Rule" id="MF_00409"/>
    </source>
</evidence>
<dbReference type="GO" id="GO:0009244">
    <property type="term" value="P:lipopolysaccharide core region biosynthetic process"/>
    <property type="evidence" value="ECO:0007669"/>
    <property type="project" value="TreeGrafter"/>
</dbReference>
<comment type="function">
    <text evidence="1 13">Transfers the gamma-phosphate of ATP to the 4'-position of a tetraacyldisaccharide 1-phosphate intermediate (termed DS-1-P) to form tetraacyldisaccharide 1,4'-bis-phosphate (lipid IVA).</text>
</comment>
<evidence type="ECO:0000256" key="7">
    <source>
        <dbReference type="ARBA" id="ARBA00022679"/>
    </source>
</evidence>
<accession>A0A6C2YL19</accession>
<proteinExistence type="inferred from homology"/>
<evidence type="ECO:0000313" key="15">
    <source>
        <dbReference type="Proteomes" id="UP000464378"/>
    </source>
</evidence>
<name>A0A6C2YL19_9BACT</name>
<dbReference type="UniPathway" id="UPA00359">
    <property type="reaction ID" value="UER00482"/>
</dbReference>
<evidence type="ECO:0000313" key="14">
    <source>
        <dbReference type="EMBL" id="VIP02126.1"/>
    </source>
</evidence>
<evidence type="ECO:0000256" key="9">
    <source>
        <dbReference type="ARBA" id="ARBA00022777"/>
    </source>
</evidence>
<keyword evidence="8 13" id="KW-0547">Nucleotide-binding</keyword>
<dbReference type="EC" id="2.7.1.130" evidence="3 13"/>
<keyword evidence="15" id="KW-1185">Reference proteome</keyword>
<keyword evidence="11 13" id="KW-0443">Lipid metabolism</keyword>
<dbReference type="GO" id="GO:0009245">
    <property type="term" value="P:lipid A biosynthetic process"/>
    <property type="evidence" value="ECO:0007669"/>
    <property type="project" value="UniProtKB-UniRule"/>
</dbReference>
<dbReference type="FunCoup" id="A0A6C2YL19">
    <property type="interactions" value="166"/>
</dbReference>
<dbReference type="HAMAP" id="MF_00409">
    <property type="entry name" value="LpxK"/>
    <property type="match status" value="1"/>
</dbReference>
<sequence length="363" mass="40162">MGSRLRDWVLSVIRGRRGVLASMTRAGLWTLQWPYRLAVAWRNRQFDRGVGVVGVGVPVISVGNLTVGGTGKTPFVEYLAQFLRDSGLQVCILSRGYGSDGGRNDEAMVLEENLPDVPHLQAADRVTLALTAREELAAEVLILDDGFQHRRLARTCDLVLLDATDPFGQEHCLPRGLLREPIRNLRRAHMAIISRADQVSPDELQAIRTQIQRIAPDLPIATAVHQPLELLGVAGQQQACELLAGRSVVAFCGIGNPEAFRHSLEQLGATIRAFRSFPDHHAYSRDDVADLERWVESQADADAWVLTTQKDFVKLQIESLADRPVWALRIGMGLREGEERLQALLEQVAASPSVPLPDELDEE</sequence>
<keyword evidence="9 13" id="KW-0418">Kinase</keyword>
<dbReference type="Proteomes" id="UP000464378">
    <property type="component" value="Chromosome"/>
</dbReference>
<comment type="catalytic activity">
    <reaction evidence="13">
        <text>a lipid A disaccharide + ATP = a lipid IVA + ADP + H(+)</text>
        <dbReference type="Rhea" id="RHEA:67840"/>
        <dbReference type="ChEBI" id="CHEBI:15378"/>
        <dbReference type="ChEBI" id="CHEBI:30616"/>
        <dbReference type="ChEBI" id="CHEBI:176343"/>
        <dbReference type="ChEBI" id="CHEBI:176425"/>
        <dbReference type="ChEBI" id="CHEBI:456216"/>
        <dbReference type="EC" id="2.7.1.130"/>
    </reaction>
</comment>
<evidence type="ECO:0000256" key="6">
    <source>
        <dbReference type="ARBA" id="ARBA00022556"/>
    </source>
</evidence>
<evidence type="ECO:0000256" key="11">
    <source>
        <dbReference type="ARBA" id="ARBA00023098"/>
    </source>
</evidence>
<evidence type="ECO:0000256" key="10">
    <source>
        <dbReference type="ARBA" id="ARBA00022840"/>
    </source>
</evidence>
<evidence type="ECO:0000256" key="4">
    <source>
        <dbReference type="ARBA" id="ARBA00016436"/>
    </source>
</evidence>